<keyword evidence="3" id="KW-1185">Reference proteome</keyword>
<dbReference type="EMBL" id="BKCP01009538">
    <property type="protein sequence ID" value="GER51169.1"/>
    <property type="molecule type" value="Genomic_DNA"/>
</dbReference>
<keyword evidence="2" id="KW-0808">Transferase</keyword>
<organism evidence="2 3">
    <name type="scientific">Striga asiatica</name>
    <name type="common">Asiatic witchweed</name>
    <name type="synonym">Buchnera asiatica</name>
    <dbReference type="NCBI Taxonomy" id="4170"/>
    <lineage>
        <taxon>Eukaryota</taxon>
        <taxon>Viridiplantae</taxon>
        <taxon>Streptophyta</taxon>
        <taxon>Embryophyta</taxon>
        <taxon>Tracheophyta</taxon>
        <taxon>Spermatophyta</taxon>
        <taxon>Magnoliopsida</taxon>
        <taxon>eudicotyledons</taxon>
        <taxon>Gunneridae</taxon>
        <taxon>Pentapetalae</taxon>
        <taxon>asterids</taxon>
        <taxon>lamiids</taxon>
        <taxon>Lamiales</taxon>
        <taxon>Orobanchaceae</taxon>
        <taxon>Buchnereae</taxon>
        <taxon>Striga</taxon>
    </lineage>
</organism>
<proteinExistence type="predicted"/>
<keyword evidence="2" id="KW-0418">Kinase</keyword>
<feature type="compositionally biased region" description="Basic and acidic residues" evidence="1">
    <location>
        <begin position="148"/>
        <end position="171"/>
    </location>
</feature>
<dbReference type="AlphaFoldDB" id="A0A5A7R1A9"/>
<dbReference type="GO" id="GO:0016301">
    <property type="term" value="F:kinase activity"/>
    <property type="evidence" value="ECO:0007669"/>
    <property type="project" value="UniProtKB-KW"/>
</dbReference>
<name>A0A5A7R1A9_STRAF</name>
<comment type="caution">
    <text evidence="2">The sequence shown here is derived from an EMBL/GenBank/DDBJ whole genome shotgun (WGS) entry which is preliminary data.</text>
</comment>
<gene>
    <name evidence="2" type="ORF">STAS_28531</name>
</gene>
<feature type="region of interest" description="Disordered" evidence="1">
    <location>
        <begin position="139"/>
        <end position="171"/>
    </location>
</feature>
<accession>A0A5A7R1A9</accession>
<evidence type="ECO:0000256" key="1">
    <source>
        <dbReference type="SAM" id="MobiDB-lite"/>
    </source>
</evidence>
<reference evidence="3" key="1">
    <citation type="journal article" date="2019" name="Curr. Biol.">
        <title>Genome Sequence of Striga asiatica Provides Insight into the Evolution of Plant Parasitism.</title>
        <authorList>
            <person name="Yoshida S."/>
            <person name="Kim S."/>
            <person name="Wafula E.K."/>
            <person name="Tanskanen J."/>
            <person name="Kim Y.M."/>
            <person name="Honaas L."/>
            <person name="Yang Z."/>
            <person name="Spallek T."/>
            <person name="Conn C.E."/>
            <person name="Ichihashi Y."/>
            <person name="Cheong K."/>
            <person name="Cui S."/>
            <person name="Der J.P."/>
            <person name="Gundlach H."/>
            <person name="Jiao Y."/>
            <person name="Hori C."/>
            <person name="Ishida J.K."/>
            <person name="Kasahara H."/>
            <person name="Kiba T."/>
            <person name="Kim M.S."/>
            <person name="Koo N."/>
            <person name="Laohavisit A."/>
            <person name="Lee Y.H."/>
            <person name="Lumba S."/>
            <person name="McCourt P."/>
            <person name="Mortimer J.C."/>
            <person name="Mutuku J.M."/>
            <person name="Nomura T."/>
            <person name="Sasaki-Sekimoto Y."/>
            <person name="Seto Y."/>
            <person name="Wang Y."/>
            <person name="Wakatake T."/>
            <person name="Sakakibara H."/>
            <person name="Demura T."/>
            <person name="Yamaguchi S."/>
            <person name="Yoneyama K."/>
            <person name="Manabe R.I."/>
            <person name="Nelson D.C."/>
            <person name="Schulman A.H."/>
            <person name="Timko M.P."/>
            <person name="dePamphilis C.W."/>
            <person name="Choi D."/>
            <person name="Shirasu K."/>
        </authorList>
    </citation>
    <scope>NUCLEOTIDE SEQUENCE [LARGE SCALE GENOMIC DNA]</scope>
    <source>
        <strain evidence="3">cv. UVA1</strain>
    </source>
</reference>
<sequence>MVRTADKNAHCPPHLLYPCNLHDLPATSKWNLFHQICISQLLYTKMLDVRYGQTIQGLCDELNLVPLYVSNDQNLGLCQIVQRQVCDGISRDALLYQQHVAARGFDLLDHPQNIVSLLLQNPVHLGVVRNHDAYIGFRGPLNRASEGPPEKARHQRPEVPEERSTERLPSS</sequence>
<protein>
    <submittedName>
        <fullName evidence="2">Protein kinase superfamily protein</fullName>
    </submittedName>
</protein>
<evidence type="ECO:0000313" key="3">
    <source>
        <dbReference type="Proteomes" id="UP000325081"/>
    </source>
</evidence>
<dbReference type="Proteomes" id="UP000325081">
    <property type="component" value="Unassembled WGS sequence"/>
</dbReference>
<evidence type="ECO:0000313" key="2">
    <source>
        <dbReference type="EMBL" id="GER51169.1"/>
    </source>
</evidence>